<evidence type="ECO:0000259" key="2">
    <source>
        <dbReference type="Pfam" id="PF12638"/>
    </source>
</evidence>
<proteinExistence type="inferred from homology"/>
<comment type="caution">
    <text evidence="3">The sequence shown here is derived from an EMBL/GenBank/DDBJ whole genome shotgun (WGS) entry which is preliminary data.</text>
</comment>
<protein>
    <recommendedName>
        <fullName evidence="2">Staygreen protein domain-containing protein</fullName>
    </recommendedName>
</protein>
<feature type="domain" description="Staygreen protein" evidence="2">
    <location>
        <begin position="59"/>
        <end position="208"/>
    </location>
</feature>
<name>A0A9Q0JUW0_9MAGN</name>
<dbReference type="Pfam" id="PF12638">
    <property type="entry name" value="Staygreen"/>
    <property type="match status" value="1"/>
</dbReference>
<organism evidence="3 4">
    <name type="scientific">Protea cynaroides</name>
    <dbReference type="NCBI Taxonomy" id="273540"/>
    <lineage>
        <taxon>Eukaryota</taxon>
        <taxon>Viridiplantae</taxon>
        <taxon>Streptophyta</taxon>
        <taxon>Embryophyta</taxon>
        <taxon>Tracheophyta</taxon>
        <taxon>Spermatophyta</taxon>
        <taxon>Magnoliopsida</taxon>
        <taxon>Proteales</taxon>
        <taxon>Proteaceae</taxon>
        <taxon>Protea</taxon>
    </lineage>
</organism>
<dbReference type="PANTHER" id="PTHR31750:SF18">
    <property type="entry name" value="MAGNESIUM DECHELATASE SGRL, CHLOROPLASTIC"/>
    <property type="match status" value="1"/>
</dbReference>
<dbReference type="Proteomes" id="UP001141806">
    <property type="component" value="Unassembled WGS sequence"/>
</dbReference>
<keyword evidence="4" id="KW-1185">Reference proteome</keyword>
<comment type="similarity">
    <text evidence="1">Belongs to the staygreen family.</text>
</comment>
<evidence type="ECO:0000256" key="1">
    <source>
        <dbReference type="ARBA" id="ARBA00009234"/>
    </source>
</evidence>
<accession>A0A9Q0JUW0</accession>
<dbReference type="EMBL" id="JAMYWD010000012">
    <property type="protein sequence ID" value="KAJ4951335.1"/>
    <property type="molecule type" value="Genomic_DNA"/>
</dbReference>
<dbReference type="InterPro" id="IPR024438">
    <property type="entry name" value="Staygreen"/>
</dbReference>
<evidence type="ECO:0000313" key="3">
    <source>
        <dbReference type="EMBL" id="KAJ4951335.1"/>
    </source>
</evidence>
<gene>
    <name evidence="3" type="ORF">NE237_028167</name>
</gene>
<reference evidence="3" key="1">
    <citation type="journal article" date="2023" name="Plant J.">
        <title>The genome of the king protea, Protea cynaroides.</title>
        <authorList>
            <person name="Chang J."/>
            <person name="Duong T.A."/>
            <person name="Schoeman C."/>
            <person name="Ma X."/>
            <person name="Roodt D."/>
            <person name="Barker N."/>
            <person name="Li Z."/>
            <person name="Van de Peer Y."/>
            <person name="Mizrachi E."/>
        </authorList>
    </citation>
    <scope>NUCLEOTIDE SEQUENCE</scope>
    <source>
        <tissue evidence="3">Young leaves</tissue>
    </source>
</reference>
<sequence length="250" mass="28529">MASHPATLSSSTRRNVFSIENKLSSSKRIIPTLVSSLNRTASYNPLVFQAARLLGPPARFEASKLKVVFMGEAIEKYTELFPRTYILSHCDMTANLTLVISNSINIDQLKGWYNKDDVVAEWRMVKEELCLHVHCHVSGPYHLLDIAAEFRYHIFTKELPLVLKAMLHGDSILFKEHPELMDTLVWVYFHSSSKKYNRVECWGPLKDASERMQGYQLQRLLSATQEVCHPPQEKSGSPKTIIHALVSFLL</sequence>
<dbReference type="PANTHER" id="PTHR31750">
    <property type="entry name" value="PROTEIN STAY-GREEN 1, CHLOROPLASTIC-RELATED"/>
    <property type="match status" value="1"/>
</dbReference>
<evidence type="ECO:0000313" key="4">
    <source>
        <dbReference type="Proteomes" id="UP001141806"/>
    </source>
</evidence>
<dbReference type="AlphaFoldDB" id="A0A9Q0JUW0"/>
<dbReference type="OrthoDB" id="1931912at2759"/>